<sequence>MEVIVEGEDLPPELFSEDLGWQAAVARRSSNKATVARSFENKMEGFAPKAGGSAGERQNGDRVKRKVIKAARMPPLPKEDAKIILRPRGGLDDSRVGVTAVGRAIMKASGIDEAKANSDVICPNFQQNIVVVSTPDRENASRYTRIKTIEVASKIHEVSAYEAASHSTCKGVIRGITLSDGPLDLERNIVNARNPLALGVKRIKNTGTVIVLFDGFKVPNFVRYGPVLVRCFLYRKQVDNCYACGKLGHRADVCPSPNDVVCRGCGSSNTDDHHQCTPKCKLCGGPHTTADTICRQRYQIPYVVRRRRWEKAAEASGSKDGDDMAWSPLTQECKGRSSSKGRSHSRGRSRTKAGYRSWSRGRSRSRGSSRNTARSRSRSRGRSGSRRREGEVRFETRRSRSRDRQHGGQPSWADRVRQGAAEKVMRGSPPECDRDNERLAQLERENKEMRDTIARLMAEISEIRSGGGQQPVEVVRESIQSTEVPVVEECERPAKKRAIVSEQDKASAADYEFILIFSRSVVVLFTIDEAMPADIRKATHDKAFRSNLALVRKDLPTFAGLGYLASIPGLHQRSTINNIVPVLRDLFKNLEYDLLEARVGAPEISNFFTVTPDSTQYTAVYQDLLKGLDGFKSNLILPCDVGKQQVIVRIFLP</sequence>
<organism evidence="4 5">
    <name type="scientific">Rhipicephalus sanguineus</name>
    <name type="common">Brown dog tick</name>
    <name type="synonym">Ixodes sanguineus</name>
    <dbReference type="NCBI Taxonomy" id="34632"/>
    <lineage>
        <taxon>Eukaryota</taxon>
        <taxon>Metazoa</taxon>
        <taxon>Ecdysozoa</taxon>
        <taxon>Arthropoda</taxon>
        <taxon>Chelicerata</taxon>
        <taxon>Arachnida</taxon>
        <taxon>Acari</taxon>
        <taxon>Parasitiformes</taxon>
        <taxon>Ixodida</taxon>
        <taxon>Ixodoidea</taxon>
        <taxon>Ixodidae</taxon>
        <taxon>Rhipicephalinae</taxon>
        <taxon>Rhipicephalus</taxon>
        <taxon>Rhipicephalus</taxon>
    </lineage>
</organism>
<evidence type="ECO:0000259" key="3">
    <source>
        <dbReference type="PROSITE" id="PS50158"/>
    </source>
</evidence>
<feature type="compositionally biased region" description="Basic residues" evidence="2">
    <location>
        <begin position="337"/>
        <end position="385"/>
    </location>
</feature>
<feature type="domain" description="CCHC-type" evidence="3">
    <location>
        <begin position="241"/>
        <end position="256"/>
    </location>
</feature>
<dbReference type="VEuPathDB" id="VectorBase:RSAN_026242"/>
<feature type="compositionally biased region" description="Basic and acidic residues" evidence="2">
    <location>
        <begin position="313"/>
        <end position="322"/>
    </location>
</feature>
<feature type="region of interest" description="Disordered" evidence="2">
    <location>
        <begin position="313"/>
        <end position="434"/>
    </location>
</feature>
<reference evidence="4" key="1">
    <citation type="journal article" date="2020" name="Cell">
        <title>Large-Scale Comparative Analyses of Tick Genomes Elucidate Their Genetic Diversity and Vector Capacities.</title>
        <authorList>
            <consortium name="Tick Genome and Microbiome Consortium (TIGMIC)"/>
            <person name="Jia N."/>
            <person name="Wang J."/>
            <person name="Shi W."/>
            <person name="Du L."/>
            <person name="Sun Y."/>
            <person name="Zhan W."/>
            <person name="Jiang J.F."/>
            <person name="Wang Q."/>
            <person name="Zhang B."/>
            <person name="Ji P."/>
            <person name="Bell-Sakyi L."/>
            <person name="Cui X.M."/>
            <person name="Yuan T.T."/>
            <person name="Jiang B.G."/>
            <person name="Yang W.F."/>
            <person name="Lam T.T."/>
            <person name="Chang Q.C."/>
            <person name="Ding S.J."/>
            <person name="Wang X.J."/>
            <person name="Zhu J.G."/>
            <person name="Ruan X.D."/>
            <person name="Zhao L."/>
            <person name="Wei J.T."/>
            <person name="Ye R.Z."/>
            <person name="Que T.C."/>
            <person name="Du C.H."/>
            <person name="Zhou Y.H."/>
            <person name="Cheng J.X."/>
            <person name="Dai P.F."/>
            <person name="Guo W.B."/>
            <person name="Han X.H."/>
            <person name="Huang E.J."/>
            <person name="Li L.F."/>
            <person name="Wei W."/>
            <person name="Gao Y.C."/>
            <person name="Liu J.Z."/>
            <person name="Shao H.Z."/>
            <person name="Wang X."/>
            <person name="Wang C.C."/>
            <person name="Yang T.C."/>
            <person name="Huo Q.B."/>
            <person name="Li W."/>
            <person name="Chen H.Y."/>
            <person name="Chen S.E."/>
            <person name="Zhou L.G."/>
            <person name="Ni X.B."/>
            <person name="Tian J.H."/>
            <person name="Sheng Y."/>
            <person name="Liu T."/>
            <person name="Pan Y.S."/>
            <person name="Xia L.Y."/>
            <person name="Li J."/>
            <person name="Zhao F."/>
            <person name="Cao W.C."/>
        </authorList>
    </citation>
    <scope>NUCLEOTIDE SEQUENCE</scope>
    <source>
        <strain evidence="4">Rsan-2018</strain>
    </source>
</reference>
<dbReference type="Proteomes" id="UP000821837">
    <property type="component" value="Chromosome 8"/>
</dbReference>
<evidence type="ECO:0000313" key="5">
    <source>
        <dbReference type="Proteomes" id="UP000821837"/>
    </source>
</evidence>
<proteinExistence type="predicted"/>
<keyword evidence="5" id="KW-1185">Reference proteome</keyword>
<evidence type="ECO:0000256" key="2">
    <source>
        <dbReference type="SAM" id="MobiDB-lite"/>
    </source>
</evidence>
<dbReference type="EMBL" id="JABSTV010001254">
    <property type="protein sequence ID" value="KAH7939378.1"/>
    <property type="molecule type" value="Genomic_DNA"/>
</dbReference>
<feature type="compositionally biased region" description="Basic and acidic residues" evidence="2">
    <location>
        <begin position="386"/>
        <end position="406"/>
    </location>
</feature>
<dbReference type="GO" id="GO:0003676">
    <property type="term" value="F:nucleic acid binding"/>
    <property type="evidence" value="ECO:0007669"/>
    <property type="project" value="InterPro"/>
</dbReference>
<comment type="caution">
    <text evidence="4">The sequence shown here is derived from an EMBL/GenBank/DDBJ whole genome shotgun (WGS) entry which is preliminary data.</text>
</comment>
<protein>
    <recommendedName>
        <fullName evidence="3">CCHC-type domain-containing protein</fullName>
    </recommendedName>
</protein>
<reference evidence="4" key="2">
    <citation type="submission" date="2021-09" db="EMBL/GenBank/DDBJ databases">
        <authorList>
            <person name="Jia N."/>
            <person name="Wang J."/>
            <person name="Shi W."/>
            <person name="Du L."/>
            <person name="Sun Y."/>
            <person name="Zhan W."/>
            <person name="Jiang J."/>
            <person name="Wang Q."/>
            <person name="Zhang B."/>
            <person name="Ji P."/>
            <person name="Sakyi L.B."/>
            <person name="Cui X."/>
            <person name="Yuan T."/>
            <person name="Jiang B."/>
            <person name="Yang W."/>
            <person name="Lam T.T.-Y."/>
            <person name="Chang Q."/>
            <person name="Ding S."/>
            <person name="Wang X."/>
            <person name="Zhu J."/>
            <person name="Ruan X."/>
            <person name="Zhao L."/>
            <person name="Wei J."/>
            <person name="Que T."/>
            <person name="Du C."/>
            <person name="Cheng J."/>
            <person name="Dai P."/>
            <person name="Han X."/>
            <person name="Huang E."/>
            <person name="Gao Y."/>
            <person name="Liu J."/>
            <person name="Shao H."/>
            <person name="Ye R."/>
            <person name="Li L."/>
            <person name="Wei W."/>
            <person name="Wang X."/>
            <person name="Wang C."/>
            <person name="Huo Q."/>
            <person name="Li W."/>
            <person name="Guo W."/>
            <person name="Chen H."/>
            <person name="Chen S."/>
            <person name="Zhou L."/>
            <person name="Zhou L."/>
            <person name="Ni X."/>
            <person name="Tian J."/>
            <person name="Zhou Y."/>
            <person name="Sheng Y."/>
            <person name="Liu T."/>
            <person name="Pan Y."/>
            <person name="Xia L."/>
            <person name="Li J."/>
            <person name="Zhao F."/>
            <person name="Cao W."/>
        </authorList>
    </citation>
    <scope>NUCLEOTIDE SEQUENCE</scope>
    <source>
        <strain evidence="4">Rsan-2018</strain>
        <tissue evidence="4">Larvae</tissue>
    </source>
</reference>
<dbReference type="GO" id="GO:0008270">
    <property type="term" value="F:zinc ion binding"/>
    <property type="evidence" value="ECO:0007669"/>
    <property type="project" value="UniProtKB-KW"/>
</dbReference>
<name>A0A9D4PFA8_RHISA</name>
<dbReference type="PROSITE" id="PS50158">
    <property type="entry name" value="ZF_CCHC"/>
    <property type="match status" value="1"/>
</dbReference>
<keyword evidence="1" id="KW-0862">Zinc</keyword>
<dbReference type="InterPro" id="IPR036875">
    <property type="entry name" value="Znf_CCHC_sf"/>
</dbReference>
<dbReference type="InterPro" id="IPR001878">
    <property type="entry name" value="Znf_CCHC"/>
</dbReference>
<feature type="region of interest" description="Disordered" evidence="2">
    <location>
        <begin position="43"/>
        <end position="62"/>
    </location>
</feature>
<dbReference type="SUPFAM" id="SSF57756">
    <property type="entry name" value="Retrovirus zinc finger-like domains"/>
    <property type="match status" value="1"/>
</dbReference>
<dbReference type="SMART" id="SM00343">
    <property type="entry name" value="ZnF_C2HC"/>
    <property type="match status" value="1"/>
</dbReference>
<evidence type="ECO:0000256" key="1">
    <source>
        <dbReference type="PROSITE-ProRule" id="PRU00047"/>
    </source>
</evidence>
<keyword evidence="1" id="KW-0863">Zinc-finger</keyword>
<gene>
    <name evidence="4" type="ORF">HPB52_011672</name>
</gene>
<evidence type="ECO:0000313" key="4">
    <source>
        <dbReference type="EMBL" id="KAH7939378.1"/>
    </source>
</evidence>
<keyword evidence="1" id="KW-0479">Metal-binding</keyword>
<dbReference type="AlphaFoldDB" id="A0A9D4PFA8"/>
<accession>A0A9D4PFA8</accession>